<proteinExistence type="predicted"/>
<comment type="caution">
    <text evidence="3">The sequence shown here is derived from an EMBL/GenBank/DDBJ whole genome shotgun (WGS) entry which is preliminary data.</text>
</comment>
<evidence type="ECO:0000256" key="1">
    <source>
        <dbReference type="SAM" id="Coils"/>
    </source>
</evidence>
<dbReference type="PANTHER" id="PTHR31179">
    <property type="entry name" value="RAB GTPASE-BINDING EFFECTOR PROTEIN"/>
    <property type="match status" value="1"/>
</dbReference>
<organism evidence="3">
    <name type="scientific">Tetraodon nigroviridis</name>
    <name type="common">Spotted green pufferfish</name>
    <name type="synonym">Chelonodon nigroviridis</name>
    <dbReference type="NCBI Taxonomy" id="99883"/>
    <lineage>
        <taxon>Eukaryota</taxon>
        <taxon>Metazoa</taxon>
        <taxon>Chordata</taxon>
        <taxon>Craniata</taxon>
        <taxon>Vertebrata</taxon>
        <taxon>Euteleostomi</taxon>
        <taxon>Actinopterygii</taxon>
        <taxon>Neopterygii</taxon>
        <taxon>Teleostei</taxon>
        <taxon>Neoteleostei</taxon>
        <taxon>Acanthomorphata</taxon>
        <taxon>Eupercaria</taxon>
        <taxon>Tetraodontiformes</taxon>
        <taxon>Tetradontoidea</taxon>
        <taxon>Tetraodontidae</taxon>
        <taxon>Tetraodon</taxon>
    </lineage>
</organism>
<dbReference type="EMBL" id="CAAE01012822">
    <property type="protein sequence ID" value="CAF94745.1"/>
    <property type="molecule type" value="Genomic_DNA"/>
</dbReference>
<dbReference type="GO" id="GO:0006897">
    <property type="term" value="P:endocytosis"/>
    <property type="evidence" value="ECO:0007669"/>
    <property type="project" value="InterPro"/>
</dbReference>
<keyword evidence="1" id="KW-0175">Coiled coil</keyword>
<name>Q4SX87_TETNG</name>
<feature type="domain" description="Rabaptin GTPase-Rab5 binding" evidence="2">
    <location>
        <begin position="16"/>
        <end position="82"/>
    </location>
</feature>
<feature type="coiled-coil region" evidence="1">
    <location>
        <begin position="19"/>
        <end position="74"/>
    </location>
</feature>
<gene>
    <name evidence="3" type="ORF">GSTENG00011068001</name>
</gene>
<sequence>IHHQVKNAGRKLGRRCDMCSNYEKQLQAIQGQEAETRDQVKKLQVMLRQANEQLERMMTDKQNLEDSLQAANHETAAKVSDVSL</sequence>
<feature type="non-terminal residue" evidence="3">
    <location>
        <position position="84"/>
    </location>
</feature>
<dbReference type="AlphaFoldDB" id="Q4SX87"/>
<dbReference type="SUPFAM" id="SSF103652">
    <property type="entry name" value="G protein-binding domain"/>
    <property type="match status" value="1"/>
</dbReference>
<dbReference type="Gene3D" id="1.20.5.340">
    <property type="match status" value="1"/>
</dbReference>
<dbReference type="GO" id="GO:0005096">
    <property type="term" value="F:GTPase activator activity"/>
    <property type="evidence" value="ECO:0007669"/>
    <property type="project" value="InterPro"/>
</dbReference>
<dbReference type="InterPro" id="IPR015390">
    <property type="entry name" value="Rabaptin_Rab5-bd_dom"/>
</dbReference>
<dbReference type="KEGG" id="tng:GSTEN00011068G001"/>
<dbReference type="Pfam" id="PF09311">
    <property type="entry name" value="Rab5-bind"/>
    <property type="match status" value="1"/>
</dbReference>
<dbReference type="OrthoDB" id="79940at2759"/>
<protein>
    <submittedName>
        <fullName evidence="3">(spotted green pufferfish) hypothetical protein</fullName>
    </submittedName>
</protein>
<dbReference type="PANTHER" id="PTHR31179:SF5">
    <property type="entry name" value="RAB GTPASE-BINDING EFFECTOR PROTEIN 1"/>
    <property type="match status" value="1"/>
</dbReference>
<feature type="non-terminal residue" evidence="3">
    <location>
        <position position="1"/>
    </location>
</feature>
<dbReference type="InterPro" id="IPR003914">
    <property type="entry name" value="Rabaptin"/>
</dbReference>
<evidence type="ECO:0000313" key="3">
    <source>
        <dbReference type="EMBL" id="CAF94745.1"/>
    </source>
</evidence>
<evidence type="ECO:0000259" key="2">
    <source>
        <dbReference type="Pfam" id="PF09311"/>
    </source>
</evidence>
<reference evidence="3" key="1">
    <citation type="journal article" date="2004" name="Nature">
        <title>Genome duplication in the teleost fish Tetraodon nigroviridis reveals the early vertebrate proto-karyotype.</title>
        <authorList>
            <person name="Jaillon O."/>
            <person name="Aury J.-M."/>
            <person name="Brunet F."/>
            <person name="Petit J.-L."/>
            <person name="Stange-Thomann N."/>
            <person name="Mauceli E."/>
            <person name="Bouneau L."/>
            <person name="Fischer C."/>
            <person name="Ozouf-Costaz C."/>
            <person name="Bernot A."/>
            <person name="Nicaud S."/>
            <person name="Jaffe D."/>
            <person name="Fisher S."/>
            <person name="Lutfalla G."/>
            <person name="Dossat C."/>
            <person name="Segurens B."/>
            <person name="Dasilva C."/>
            <person name="Salanoubat M."/>
            <person name="Levy M."/>
            <person name="Boudet N."/>
            <person name="Castellano S."/>
            <person name="Anthouard V."/>
            <person name="Jubin C."/>
            <person name="Castelli V."/>
            <person name="Katinka M."/>
            <person name="Vacherie B."/>
            <person name="Biemont C."/>
            <person name="Skalli Z."/>
            <person name="Cattolico L."/>
            <person name="Poulain J."/>
            <person name="De Berardinis V."/>
            <person name="Cruaud C."/>
            <person name="Duprat S."/>
            <person name="Brottier P."/>
            <person name="Coutanceau J.-P."/>
            <person name="Gouzy J."/>
            <person name="Parra G."/>
            <person name="Lardier G."/>
            <person name="Chapple C."/>
            <person name="McKernan K.J."/>
            <person name="McEwan P."/>
            <person name="Bosak S."/>
            <person name="Kellis M."/>
            <person name="Volff J.-N."/>
            <person name="Guigo R."/>
            <person name="Zody M.C."/>
            <person name="Mesirov J."/>
            <person name="Lindblad-Toh K."/>
            <person name="Birren B."/>
            <person name="Nusbaum C."/>
            <person name="Kahn D."/>
            <person name="Robinson-Rechavi M."/>
            <person name="Laudet V."/>
            <person name="Schachter V."/>
            <person name="Quetier F."/>
            <person name="Saurin W."/>
            <person name="Scarpelli C."/>
            <person name="Wincker P."/>
            <person name="Lander E.S."/>
            <person name="Weissenbach J."/>
            <person name="Roest Crollius H."/>
        </authorList>
    </citation>
    <scope>NUCLEOTIDE SEQUENCE [LARGE SCALE GENOMIC DNA]</scope>
</reference>
<accession>Q4SX87</accession>
<reference evidence="3" key="2">
    <citation type="submission" date="2004-02" db="EMBL/GenBank/DDBJ databases">
        <authorList>
            <consortium name="Genoscope"/>
            <consortium name="Whitehead Institute Centre for Genome Research"/>
        </authorList>
    </citation>
    <scope>NUCLEOTIDE SEQUENCE</scope>
</reference>